<dbReference type="InterPro" id="IPR012902">
    <property type="entry name" value="N_methyl_site"/>
</dbReference>
<keyword evidence="2" id="KW-1185">Reference proteome</keyword>
<dbReference type="Gene3D" id="3.30.700.10">
    <property type="entry name" value="Glycoprotein, Type 4 Pilin"/>
    <property type="match status" value="1"/>
</dbReference>
<evidence type="ECO:0000313" key="2">
    <source>
        <dbReference type="Proteomes" id="UP001556709"/>
    </source>
</evidence>
<dbReference type="EMBL" id="JBAKFM010000001">
    <property type="protein sequence ID" value="MEX0468501.1"/>
    <property type="molecule type" value="Genomic_DNA"/>
</dbReference>
<dbReference type="Proteomes" id="UP001556709">
    <property type="component" value="Unassembled WGS sequence"/>
</dbReference>
<dbReference type="Pfam" id="PF07963">
    <property type="entry name" value="N_methyl"/>
    <property type="match status" value="1"/>
</dbReference>
<accession>A0ABV3TB81</accession>
<proteinExistence type="predicted"/>
<gene>
    <name evidence="1" type="ORF">V6X73_01950</name>
</gene>
<dbReference type="PROSITE" id="PS00409">
    <property type="entry name" value="PROKAR_NTER_METHYL"/>
    <property type="match status" value="1"/>
</dbReference>
<reference evidence="1 2" key="1">
    <citation type="submission" date="2024-02" db="EMBL/GenBank/DDBJ databases">
        <title>New especies of Spiribacter isolated from saline water.</title>
        <authorList>
            <person name="Leon M.J."/>
            <person name="De La Haba R."/>
            <person name="Sanchez-Porro C."/>
            <person name="Ventosa A."/>
        </authorList>
    </citation>
    <scope>NUCLEOTIDE SEQUENCE [LARGE SCALE GENOMIC DNA]</scope>
    <source>
        <strain evidence="2">ag22IC6-390</strain>
    </source>
</reference>
<organism evidence="1 2">
    <name type="scientific">Spiribacter pallidus</name>
    <dbReference type="NCBI Taxonomy" id="1987936"/>
    <lineage>
        <taxon>Bacteria</taxon>
        <taxon>Pseudomonadati</taxon>
        <taxon>Pseudomonadota</taxon>
        <taxon>Gammaproteobacteria</taxon>
        <taxon>Chromatiales</taxon>
        <taxon>Ectothiorhodospiraceae</taxon>
        <taxon>Spiribacter</taxon>
    </lineage>
</organism>
<protein>
    <submittedName>
        <fullName evidence="1">Prepilin-type N-terminal cleavage/methylation domain-containing protein</fullName>
    </submittedName>
</protein>
<dbReference type="RefSeq" id="WP_367957998.1">
    <property type="nucleotide sequence ID" value="NZ_JBAKFK010000001.1"/>
</dbReference>
<evidence type="ECO:0000313" key="1">
    <source>
        <dbReference type="EMBL" id="MEX0468501.1"/>
    </source>
</evidence>
<name>A0ABV3TB81_9GAMM</name>
<dbReference type="NCBIfam" id="TIGR02532">
    <property type="entry name" value="IV_pilin_GFxxxE"/>
    <property type="match status" value="1"/>
</dbReference>
<sequence length="159" mass="17337">MAREKGFTLIEMMVVLSIVGILAMLAIPGYRSHIAQAQQTRAAACLVETAAAIHRQALADESRSDWTLPRPAGGCIEGLSEVYAFAIAATAESASESTWGDRLSMAEPWQIRAWRRDGMAASSNRLCRGLIYRHDGLRRVVPADGEAPAPIGEARRCWQ</sequence>
<dbReference type="SUPFAM" id="SSF54523">
    <property type="entry name" value="Pili subunits"/>
    <property type="match status" value="1"/>
</dbReference>
<dbReference type="PANTHER" id="PTHR30093">
    <property type="entry name" value="GENERAL SECRETION PATHWAY PROTEIN G"/>
    <property type="match status" value="1"/>
</dbReference>
<dbReference type="PANTHER" id="PTHR30093:SF47">
    <property type="entry name" value="TYPE IV PILUS NON-CORE MINOR PILIN PILE"/>
    <property type="match status" value="1"/>
</dbReference>
<comment type="caution">
    <text evidence="1">The sequence shown here is derived from an EMBL/GenBank/DDBJ whole genome shotgun (WGS) entry which is preliminary data.</text>
</comment>
<dbReference type="InterPro" id="IPR045584">
    <property type="entry name" value="Pilin-like"/>
</dbReference>